<dbReference type="Pfam" id="PF13692">
    <property type="entry name" value="Glyco_trans_1_4"/>
    <property type="match status" value="1"/>
</dbReference>
<dbReference type="PANTHER" id="PTHR12526:SF630">
    <property type="entry name" value="GLYCOSYLTRANSFERASE"/>
    <property type="match status" value="1"/>
</dbReference>
<name>A0A3R9NB15_9BACT</name>
<proteinExistence type="predicted"/>
<evidence type="ECO:0000313" key="2">
    <source>
        <dbReference type="Proteomes" id="UP000273500"/>
    </source>
</evidence>
<gene>
    <name evidence="1" type="ORF">EI291_22410</name>
</gene>
<dbReference type="AlphaFoldDB" id="A0A3R9NB15"/>
<organism evidence="1 2">
    <name type="scientific">Hymenobacter rigui</name>
    <dbReference type="NCBI Taxonomy" id="334424"/>
    <lineage>
        <taxon>Bacteria</taxon>
        <taxon>Pseudomonadati</taxon>
        <taxon>Bacteroidota</taxon>
        <taxon>Cytophagia</taxon>
        <taxon>Cytophagales</taxon>
        <taxon>Hymenobacteraceae</taxon>
        <taxon>Hymenobacter</taxon>
    </lineage>
</organism>
<dbReference type="Proteomes" id="UP000273500">
    <property type="component" value="Unassembled WGS sequence"/>
</dbReference>
<keyword evidence="1" id="KW-0808">Transferase</keyword>
<dbReference type="GO" id="GO:0016740">
    <property type="term" value="F:transferase activity"/>
    <property type="evidence" value="ECO:0007669"/>
    <property type="project" value="UniProtKB-KW"/>
</dbReference>
<comment type="caution">
    <text evidence="1">The sequence shown here is derived from an EMBL/GenBank/DDBJ whole genome shotgun (WGS) entry which is preliminary data.</text>
</comment>
<dbReference type="Gene3D" id="3.40.50.2000">
    <property type="entry name" value="Glycogen Phosphorylase B"/>
    <property type="match status" value="1"/>
</dbReference>
<evidence type="ECO:0000313" key="1">
    <source>
        <dbReference type="EMBL" id="RSK43079.1"/>
    </source>
</evidence>
<dbReference type="SUPFAM" id="SSF53756">
    <property type="entry name" value="UDP-Glycosyltransferase/glycogen phosphorylase"/>
    <property type="match status" value="1"/>
</dbReference>
<protein>
    <submittedName>
        <fullName evidence="1">Glycosyltransferase family 1 protein</fullName>
    </submittedName>
</protein>
<sequence>MHQQDIIMLCQQDWHLPLGTNARSLARELSAHNRVLYVNLPLDLNTLVQRLWRGPVRPLLRRLLGRTSGLEQVGPNLWVLTPDCLLLSINRVPWAGLFARLNDLNAWLLARSIRQASRTLGLDQTTLLVDGIIFPATELRHRLRPARLVYYLRDYMLAVPYFRRHGPAAEARLLIQADVVATNSAYLADYARRFTPRSYDIGQGCQLDLYRPGPGCAEPADLAAVPHPRLGYTGFLTTVRLDLPLLEQLARQRPDWHLVLVGPEDEEFRRSPLHGLPNVHFLGRKPPEQLPAYVQHLDVCLNPQAVNEVTQGNYPLKIDEYLAMGKPVVATYTRTMELFADYVALPRDYAGWLTALSAALEPRPPEAAERGRAFTRSHTWAASVARLTAALGLTAGPVPAPTASHLPFAPRHAC</sequence>
<accession>A0A3R9NB15</accession>
<keyword evidence="2" id="KW-1185">Reference proteome</keyword>
<dbReference type="PANTHER" id="PTHR12526">
    <property type="entry name" value="GLYCOSYLTRANSFERASE"/>
    <property type="match status" value="1"/>
</dbReference>
<reference evidence="1 2" key="1">
    <citation type="submission" date="2018-12" db="EMBL/GenBank/DDBJ databases">
        <authorList>
            <person name="Feng G."/>
            <person name="Zhu H."/>
        </authorList>
    </citation>
    <scope>NUCLEOTIDE SEQUENCE [LARGE SCALE GENOMIC DNA]</scope>
    <source>
        <strain evidence="1 2">KCTC 12533</strain>
    </source>
</reference>
<dbReference type="EMBL" id="RWIT01000028">
    <property type="protein sequence ID" value="RSK43079.1"/>
    <property type="molecule type" value="Genomic_DNA"/>
</dbReference>
<dbReference type="OrthoDB" id="9816564at2"/>
<dbReference type="RefSeq" id="WP_125424522.1">
    <property type="nucleotide sequence ID" value="NZ_RWIT01000028.1"/>
</dbReference>